<dbReference type="PANTHER" id="PTHR24407">
    <property type="entry name" value="PROTEIN KINASE DOMAIN-CONTAINING PROTEIN"/>
    <property type="match status" value="1"/>
</dbReference>
<keyword evidence="2" id="KW-1185">Reference proteome</keyword>
<proteinExistence type="predicted"/>
<evidence type="ECO:0000313" key="1">
    <source>
        <dbReference type="EnsemblMetazoa" id="XP_030839991"/>
    </source>
</evidence>
<dbReference type="RefSeq" id="XP_030839991.1">
    <property type="nucleotide sequence ID" value="XM_030984131.1"/>
</dbReference>
<name>A0A7M7SY76_STRPU</name>
<accession>A0A7M7SY76</accession>
<dbReference type="KEGG" id="spu:115923464"/>
<dbReference type="EnsemblMetazoa" id="XM_030984131">
    <property type="protein sequence ID" value="XP_030839991"/>
    <property type="gene ID" value="LOC115923464"/>
</dbReference>
<reference evidence="2" key="1">
    <citation type="submission" date="2015-02" db="EMBL/GenBank/DDBJ databases">
        <title>Genome sequencing for Strongylocentrotus purpuratus.</title>
        <authorList>
            <person name="Murali S."/>
            <person name="Liu Y."/>
            <person name="Vee V."/>
            <person name="English A."/>
            <person name="Wang M."/>
            <person name="Skinner E."/>
            <person name="Han Y."/>
            <person name="Muzny D.M."/>
            <person name="Worley K.C."/>
            <person name="Gibbs R.A."/>
        </authorList>
    </citation>
    <scope>NUCLEOTIDE SEQUENCE</scope>
</reference>
<reference evidence="1" key="2">
    <citation type="submission" date="2021-01" db="UniProtKB">
        <authorList>
            <consortium name="EnsemblMetazoa"/>
        </authorList>
    </citation>
    <scope>IDENTIFICATION</scope>
</reference>
<dbReference type="Proteomes" id="UP000007110">
    <property type="component" value="Unassembled WGS sequence"/>
</dbReference>
<dbReference type="PANTHER" id="PTHR24407:SF14">
    <property type="entry name" value="SIR2-LIKE DOMAIN-CONTAINING PROTEIN"/>
    <property type="match status" value="1"/>
</dbReference>
<protein>
    <submittedName>
        <fullName evidence="1">Uncharacterized protein</fullName>
    </submittedName>
</protein>
<evidence type="ECO:0000313" key="2">
    <source>
        <dbReference type="Proteomes" id="UP000007110"/>
    </source>
</evidence>
<organism evidence="1 2">
    <name type="scientific">Strongylocentrotus purpuratus</name>
    <name type="common">Purple sea urchin</name>
    <dbReference type="NCBI Taxonomy" id="7668"/>
    <lineage>
        <taxon>Eukaryota</taxon>
        <taxon>Metazoa</taxon>
        <taxon>Echinodermata</taxon>
        <taxon>Eleutherozoa</taxon>
        <taxon>Echinozoa</taxon>
        <taxon>Echinoidea</taxon>
        <taxon>Euechinoidea</taxon>
        <taxon>Echinacea</taxon>
        <taxon>Camarodonta</taxon>
        <taxon>Echinidea</taxon>
        <taxon>Strongylocentrotidae</taxon>
        <taxon>Strongylocentrotus</taxon>
    </lineage>
</organism>
<dbReference type="GeneID" id="115923464"/>
<sequence length="193" mass="21937">MCIQGCYLRENDPTASRDLARFLGFLPCLTDLTIKNSDGQYRNLSLLDDFYHELARQASSSKIGKVCIEGCDLRENDPTASRDLARFLCFLPCLTDLTIKNNGDEYVNLYLLEDFYHELARQASSSKIEKMCIQGCYLRENDPTASRDLARFLGFLPCLTDLTIKNSDGQYRNLSLLDDFYHELARQASSSKG</sequence>
<dbReference type="Gene3D" id="3.80.10.10">
    <property type="entry name" value="Ribonuclease Inhibitor"/>
    <property type="match status" value="1"/>
</dbReference>
<dbReference type="AlphaFoldDB" id="A0A7M7SY76"/>
<dbReference type="InterPro" id="IPR032675">
    <property type="entry name" value="LRR_dom_sf"/>
</dbReference>
<dbReference type="OrthoDB" id="10152284at2759"/>
<dbReference type="SUPFAM" id="SSF52047">
    <property type="entry name" value="RNI-like"/>
    <property type="match status" value="1"/>
</dbReference>
<dbReference type="InParanoid" id="A0A7M7SY76"/>